<comment type="caution">
    <text evidence="6">The sequence shown here is derived from an EMBL/GenBank/DDBJ whole genome shotgun (WGS) entry which is preliminary data.</text>
</comment>
<comment type="similarity">
    <text evidence="1">Belongs to the CAND family.</text>
</comment>
<dbReference type="OrthoDB" id="413498at2759"/>
<dbReference type="AlphaFoldDB" id="A0A7J6KSE6"/>
<accession>A0A7J6KSE6</accession>
<dbReference type="SUPFAM" id="SSF48371">
    <property type="entry name" value="ARM repeat"/>
    <property type="match status" value="1"/>
</dbReference>
<feature type="domain" description="TATA-binding protein interacting (TIP20)" evidence="5">
    <location>
        <begin position="68"/>
        <end position="181"/>
    </location>
</feature>
<proteinExistence type="inferred from homology"/>
<dbReference type="InterPro" id="IPR013932">
    <property type="entry name" value="TATA-bd_TIP120"/>
</dbReference>
<evidence type="ECO:0000256" key="3">
    <source>
        <dbReference type="ARBA" id="ARBA00022786"/>
    </source>
</evidence>
<dbReference type="InterPro" id="IPR039852">
    <property type="entry name" value="CAND1/CAND2"/>
</dbReference>
<evidence type="ECO:0000313" key="7">
    <source>
        <dbReference type="Proteomes" id="UP000570595"/>
    </source>
</evidence>
<evidence type="ECO:0000259" key="5">
    <source>
        <dbReference type="Pfam" id="PF08623"/>
    </source>
</evidence>
<dbReference type="Pfam" id="PF08623">
    <property type="entry name" value="TIP120"/>
    <property type="match status" value="1"/>
</dbReference>
<sequence>MSSTPGAAAAGGGGGGRELKDILMRSLVITDHPDIQQITLNIITTILLQVPSSTSSPFTSLLMELSKDDITMILSHAIKQCDINPSLIREVDLGPFKHKQDDGLPLRKASYTCLTAFLTSSSYPVIAHTALHYLCHNRCQTEEQGEQEITLADLLIKGSQDHEDIQGLCCELLCRSWFAATTSTTTNHGASSSSRSSGGGSNNRILLEREITRKAGSVIEAMHKPISMLLRRLQRQEGGGGGGGGLKSSAGGRVEYARATNTLKSFVKAVYTLTNIVSSSSTPLITNKHEEQQHGTHTHNDDDELRIFRDMIKRLDQEPAWRTVVSAMS</sequence>
<keyword evidence="3" id="KW-0833">Ubl conjugation pathway</keyword>
<dbReference type="InterPro" id="IPR011989">
    <property type="entry name" value="ARM-like"/>
</dbReference>
<evidence type="ECO:0000256" key="2">
    <source>
        <dbReference type="ARBA" id="ARBA00022737"/>
    </source>
</evidence>
<evidence type="ECO:0000313" key="6">
    <source>
        <dbReference type="EMBL" id="KAF4649980.1"/>
    </source>
</evidence>
<feature type="region of interest" description="Disordered" evidence="4">
    <location>
        <begin position="184"/>
        <end position="203"/>
    </location>
</feature>
<dbReference type="PANTHER" id="PTHR12696">
    <property type="entry name" value="TIP120"/>
    <property type="match status" value="1"/>
</dbReference>
<dbReference type="GO" id="GO:0010265">
    <property type="term" value="P:SCF complex assembly"/>
    <property type="evidence" value="ECO:0007669"/>
    <property type="project" value="InterPro"/>
</dbReference>
<protein>
    <submittedName>
        <fullName evidence="6">Cullin-associated NEDD8-dissociated protein 1</fullName>
    </submittedName>
</protein>
<reference evidence="6 7" key="1">
    <citation type="submission" date="2020-04" db="EMBL/GenBank/DDBJ databases">
        <title>Perkinsus olseni comparative genomics.</title>
        <authorList>
            <person name="Bogema D.R."/>
        </authorList>
    </citation>
    <scope>NUCLEOTIDE SEQUENCE [LARGE SCALE GENOMIC DNA]</scope>
    <source>
        <strain evidence="6">ATCC PRA-179</strain>
    </source>
</reference>
<gene>
    <name evidence="6" type="primary">CAND1</name>
    <name evidence="6" type="ORF">FOZ61_000769</name>
</gene>
<dbReference type="InterPro" id="IPR016024">
    <property type="entry name" value="ARM-type_fold"/>
</dbReference>
<name>A0A7J6KSE6_PEROL</name>
<dbReference type="Gene3D" id="1.25.10.10">
    <property type="entry name" value="Leucine-rich Repeat Variant"/>
    <property type="match status" value="1"/>
</dbReference>
<evidence type="ECO:0000256" key="1">
    <source>
        <dbReference type="ARBA" id="ARBA00007657"/>
    </source>
</evidence>
<evidence type="ECO:0000256" key="4">
    <source>
        <dbReference type="SAM" id="MobiDB-lite"/>
    </source>
</evidence>
<dbReference type="Proteomes" id="UP000570595">
    <property type="component" value="Unassembled WGS sequence"/>
</dbReference>
<keyword evidence="2" id="KW-0677">Repeat</keyword>
<organism evidence="6 7">
    <name type="scientific">Perkinsus olseni</name>
    <name type="common">Perkinsus atlanticus</name>
    <dbReference type="NCBI Taxonomy" id="32597"/>
    <lineage>
        <taxon>Eukaryota</taxon>
        <taxon>Sar</taxon>
        <taxon>Alveolata</taxon>
        <taxon>Perkinsozoa</taxon>
        <taxon>Perkinsea</taxon>
        <taxon>Perkinsida</taxon>
        <taxon>Perkinsidae</taxon>
        <taxon>Perkinsus</taxon>
    </lineage>
</organism>
<dbReference type="EMBL" id="JABAHT010001159">
    <property type="protein sequence ID" value="KAF4649980.1"/>
    <property type="molecule type" value="Genomic_DNA"/>
</dbReference>